<dbReference type="InterPro" id="IPR001279">
    <property type="entry name" value="Metallo-B-lactamas"/>
</dbReference>
<keyword evidence="4" id="KW-1185">Reference proteome</keyword>
<sequence length="443" mass="49579">MTTQQPLQVLFMGTGTSTALPITPCLTLTAPYPESWNDMVPIFQGCPPSSSAPTAALSSPSQPLIYESTYDPDGIWPKNIPCTCCRSCVDTDVPEGWKNKRGNTSIVVRKQNQEGKWKNIVVDVGKTFREQAMRLFPRWNVQTIDAVLLTHGHADAYLGLDDLREWCIRQGRAIPVYLNRETFVKVEEAFPYMVDKSKASGGGDIPQLVWNIIDDEGEFQVQGINVKAFPVHHGIYFHSVLPLNGGPAHNSCVQNEPLPLICLAFEFDESVIYMSDETNHFVHARSSCSRECAPKPTNPGYRQPLSPNQSFSASFRNEGHPSHFSFAQALTTSLRLKAANTYLIGMVHPTSHFMWEEICQSLLDPDGRDHKARNHPDARQAEWLVKRIWDGIFTEGRNGQGLGDRWRTDGGVVKPAWDGLVLEVNQKDEAVERLDKSTKGLFI</sequence>
<dbReference type="PANTHER" id="PTHR42663:SF6">
    <property type="entry name" value="HYDROLASE C777.06C-RELATED"/>
    <property type="match status" value="1"/>
</dbReference>
<reference evidence="3" key="3">
    <citation type="submission" date="2024-01" db="EMBL/GenBank/DDBJ databases">
        <authorList>
            <person name="Coelho M.A."/>
            <person name="David-Palma M."/>
            <person name="Shea T."/>
            <person name="Sun S."/>
            <person name="Cuomo C.A."/>
            <person name="Heitman J."/>
        </authorList>
    </citation>
    <scope>NUCLEOTIDE SEQUENCE</scope>
    <source>
        <strain evidence="3">CBS 7841</strain>
    </source>
</reference>
<proteinExistence type="predicted"/>
<dbReference type="PANTHER" id="PTHR42663">
    <property type="entry name" value="HYDROLASE C777.06C-RELATED-RELATED"/>
    <property type="match status" value="1"/>
</dbReference>
<organism evidence="3 4">
    <name type="scientific">Cryptococcus depauperatus CBS 7841</name>
    <dbReference type="NCBI Taxonomy" id="1295531"/>
    <lineage>
        <taxon>Eukaryota</taxon>
        <taxon>Fungi</taxon>
        <taxon>Dikarya</taxon>
        <taxon>Basidiomycota</taxon>
        <taxon>Agaricomycotina</taxon>
        <taxon>Tremellomycetes</taxon>
        <taxon>Tremellales</taxon>
        <taxon>Cryptococcaceae</taxon>
        <taxon>Cryptococcus</taxon>
    </lineage>
</organism>
<dbReference type="AlphaFoldDB" id="A0AAJ8JNY5"/>
<dbReference type="Pfam" id="PF12706">
    <property type="entry name" value="Lactamase_B_2"/>
    <property type="match status" value="1"/>
</dbReference>
<feature type="domain" description="Metallo-beta-lactamase" evidence="2">
    <location>
        <begin position="119"/>
        <end position="234"/>
    </location>
</feature>
<dbReference type="KEGG" id="cdep:91085188"/>
<feature type="region of interest" description="Disordered" evidence="1">
    <location>
        <begin position="292"/>
        <end position="313"/>
    </location>
</feature>
<gene>
    <name evidence="3" type="ORF">L203_100974</name>
</gene>
<dbReference type="EMBL" id="CP143784">
    <property type="protein sequence ID" value="WVN85822.1"/>
    <property type="molecule type" value="Genomic_DNA"/>
</dbReference>
<accession>A0AAJ8JNY5</accession>
<dbReference type="GeneID" id="91085188"/>
<dbReference type="InterPro" id="IPR036866">
    <property type="entry name" value="RibonucZ/Hydroxyglut_hydro"/>
</dbReference>
<evidence type="ECO:0000313" key="3">
    <source>
        <dbReference type="EMBL" id="WVN85822.1"/>
    </source>
</evidence>
<name>A0AAJ8JNY5_9TREE</name>
<dbReference type="SUPFAM" id="SSF56281">
    <property type="entry name" value="Metallo-hydrolase/oxidoreductase"/>
    <property type="match status" value="1"/>
</dbReference>
<evidence type="ECO:0000313" key="4">
    <source>
        <dbReference type="Proteomes" id="UP000094043"/>
    </source>
</evidence>
<dbReference type="Proteomes" id="UP000094043">
    <property type="component" value="Chromosome 1"/>
</dbReference>
<reference evidence="3" key="1">
    <citation type="submission" date="2016-06" db="EMBL/GenBank/DDBJ databases">
        <authorList>
            <person name="Cuomo C."/>
            <person name="Litvintseva A."/>
            <person name="Heitman J."/>
            <person name="Chen Y."/>
            <person name="Sun S."/>
            <person name="Springer D."/>
            <person name="Dromer F."/>
            <person name="Young S."/>
            <person name="Zeng Q."/>
            <person name="Chapman S."/>
            <person name="Gujja S."/>
            <person name="Saif S."/>
            <person name="Birren B."/>
        </authorList>
    </citation>
    <scope>NUCLEOTIDE SEQUENCE</scope>
    <source>
        <strain evidence="3">CBS 7841</strain>
    </source>
</reference>
<protein>
    <recommendedName>
        <fullName evidence="2">Metallo-beta-lactamase domain-containing protein</fullName>
    </recommendedName>
</protein>
<evidence type="ECO:0000256" key="1">
    <source>
        <dbReference type="SAM" id="MobiDB-lite"/>
    </source>
</evidence>
<evidence type="ECO:0000259" key="2">
    <source>
        <dbReference type="Pfam" id="PF12706"/>
    </source>
</evidence>
<dbReference type="Gene3D" id="3.60.15.10">
    <property type="entry name" value="Ribonuclease Z/Hydroxyacylglutathione hydrolase-like"/>
    <property type="match status" value="1"/>
</dbReference>
<dbReference type="RefSeq" id="XP_066066522.1">
    <property type="nucleotide sequence ID" value="XM_066210425.1"/>
</dbReference>
<dbReference type="CDD" id="cd16279">
    <property type="entry name" value="metallo-hydrolase-like_MBL-fold"/>
    <property type="match status" value="1"/>
</dbReference>
<reference evidence="3" key="2">
    <citation type="journal article" date="2022" name="Elife">
        <title>Obligate sexual reproduction of a homothallic fungus closely related to the Cryptococcus pathogenic species complex.</title>
        <authorList>
            <person name="Passer A.R."/>
            <person name="Clancey S.A."/>
            <person name="Shea T."/>
            <person name="David-Palma M."/>
            <person name="Averette A.F."/>
            <person name="Boekhout T."/>
            <person name="Porcel B.M."/>
            <person name="Nowrousian M."/>
            <person name="Cuomo C.A."/>
            <person name="Sun S."/>
            <person name="Heitman J."/>
            <person name="Coelho M.A."/>
        </authorList>
    </citation>
    <scope>NUCLEOTIDE SEQUENCE</scope>
    <source>
        <strain evidence="3">CBS 7841</strain>
    </source>
</reference>